<reference evidence="5" key="1">
    <citation type="submission" date="2014-04" db="EMBL/GenBank/DDBJ databases">
        <title>Evolutionary Origins and Diversification of the Mycorrhizal Mutualists.</title>
        <authorList>
            <consortium name="DOE Joint Genome Institute"/>
            <consortium name="Mycorrhizal Genomics Consortium"/>
            <person name="Kohler A."/>
            <person name="Kuo A."/>
            <person name="Nagy L.G."/>
            <person name="Floudas D."/>
            <person name="Copeland A."/>
            <person name="Barry K.W."/>
            <person name="Cichocki N."/>
            <person name="Veneault-Fourrey C."/>
            <person name="LaButti K."/>
            <person name="Lindquist E.A."/>
            <person name="Lipzen A."/>
            <person name="Lundell T."/>
            <person name="Morin E."/>
            <person name="Murat C."/>
            <person name="Riley R."/>
            <person name="Ohm R."/>
            <person name="Sun H."/>
            <person name="Tunlid A."/>
            <person name="Henrissat B."/>
            <person name="Grigoriev I.V."/>
            <person name="Hibbett D.S."/>
            <person name="Martin F."/>
        </authorList>
    </citation>
    <scope>NUCLEOTIDE SEQUENCE [LARGE SCALE GENOMIC DNA]</scope>
    <source>
        <strain evidence="5">FD-334 SS-4</strain>
    </source>
</reference>
<comment type="similarity">
    <text evidence="2">Belongs to the aldo/keto reductase family. Aldo/keto reductase 2 subfamily.</text>
</comment>
<dbReference type="EMBL" id="KN817532">
    <property type="protein sequence ID" value="KJA25266.1"/>
    <property type="molecule type" value="Genomic_DNA"/>
</dbReference>
<dbReference type="OMA" id="NSNFPAW"/>
<dbReference type="SUPFAM" id="SSF51430">
    <property type="entry name" value="NAD(P)-linked oxidoreductase"/>
    <property type="match status" value="1"/>
</dbReference>
<proteinExistence type="inferred from homology"/>
<evidence type="ECO:0000313" key="5">
    <source>
        <dbReference type="Proteomes" id="UP000054270"/>
    </source>
</evidence>
<evidence type="ECO:0000256" key="2">
    <source>
        <dbReference type="ARBA" id="ARBA00038157"/>
    </source>
</evidence>
<dbReference type="PANTHER" id="PTHR43364:SF7">
    <property type="entry name" value="NADP-DEPENDENT OXIDOREDUCTASE DOMAIN-CONTAINING PROTEIN-RELATED"/>
    <property type="match status" value="1"/>
</dbReference>
<dbReference type="InterPro" id="IPR023210">
    <property type="entry name" value="NADP_OxRdtase_dom"/>
</dbReference>
<evidence type="ECO:0000259" key="3">
    <source>
        <dbReference type="Pfam" id="PF00248"/>
    </source>
</evidence>
<organism evidence="4 5">
    <name type="scientific">Hypholoma sublateritium (strain FD-334 SS-4)</name>
    <dbReference type="NCBI Taxonomy" id="945553"/>
    <lineage>
        <taxon>Eukaryota</taxon>
        <taxon>Fungi</taxon>
        <taxon>Dikarya</taxon>
        <taxon>Basidiomycota</taxon>
        <taxon>Agaricomycotina</taxon>
        <taxon>Agaricomycetes</taxon>
        <taxon>Agaricomycetidae</taxon>
        <taxon>Agaricales</taxon>
        <taxon>Agaricineae</taxon>
        <taxon>Strophariaceae</taxon>
        <taxon>Hypholoma</taxon>
    </lineage>
</organism>
<name>A0A0D2P9K9_HYPSF</name>
<dbReference type="STRING" id="945553.A0A0D2P9K9"/>
<dbReference type="AlphaFoldDB" id="A0A0D2P9K9"/>
<dbReference type="Pfam" id="PF00248">
    <property type="entry name" value="Aldo_ket_red"/>
    <property type="match status" value="1"/>
</dbReference>
<accession>A0A0D2P9K9</accession>
<dbReference type="InterPro" id="IPR050523">
    <property type="entry name" value="AKR_Detox_Biosynth"/>
</dbReference>
<evidence type="ECO:0000256" key="1">
    <source>
        <dbReference type="ARBA" id="ARBA00022857"/>
    </source>
</evidence>
<dbReference type="OrthoDB" id="48988at2759"/>
<gene>
    <name evidence="4" type="ORF">HYPSUDRAFT_37758</name>
</gene>
<dbReference type="InterPro" id="IPR036812">
    <property type="entry name" value="NAD(P)_OxRdtase_dom_sf"/>
</dbReference>
<feature type="domain" description="NADP-dependent oxidoreductase" evidence="3">
    <location>
        <begin position="29"/>
        <end position="340"/>
    </location>
</feature>
<protein>
    <recommendedName>
        <fullName evidence="3">NADP-dependent oxidoreductase domain-containing protein</fullName>
    </recommendedName>
</protein>
<evidence type="ECO:0000313" key="4">
    <source>
        <dbReference type="EMBL" id="KJA25266.1"/>
    </source>
</evidence>
<dbReference type="PANTHER" id="PTHR43364">
    <property type="entry name" value="NADH-SPECIFIC METHYLGLYOXAL REDUCTASE-RELATED"/>
    <property type="match status" value="1"/>
</dbReference>
<dbReference type="Gene3D" id="3.20.20.100">
    <property type="entry name" value="NADP-dependent oxidoreductase domain"/>
    <property type="match status" value="1"/>
</dbReference>
<dbReference type="Proteomes" id="UP000054270">
    <property type="component" value="Unassembled WGS sequence"/>
</dbReference>
<sequence length="382" mass="42820">MAFPPAPQPKTGLGRYRVLSSAAGVHVSPIQLGAMSIGDKWESIGMGSMDKESSFKLLDAYFDNGGNFIDTANNYQDESSEEFIGEWADVRAIRDQLFIATKYSMGYKTRDNHIQQKVLFAGNNTKSLHMSVEASLKKLRTTYIDLLYVHWWDWDTSIEEVMKSLHNLVMQGRVLYLGISDTPAWIVAKANQYARDHALTTFVIYQGAWNILDRSFEREIIPMAKSEGMALAPWNVLAGGKIRTDAEEEARRQSGEKGRIMLDPNWERNELERKVCKALEKVAEEVGAKHITSVAIAYLLQKTPYVFPIVGGRKVEHLLANIEALDINLTDEHIKALESAGTFDPGFPGWLIGDGTNPPYLMQISAHTYRPLLQALRPSAGK</sequence>
<keyword evidence="5" id="KW-1185">Reference proteome</keyword>
<keyword evidence="1" id="KW-0521">NADP</keyword>